<dbReference type="InterPro" id="IPR020846">
    <property type="entry name" value="MFS_dom"/>
</dbReference>
<sequence>SVVGGRWSVIRRWSFVIPLLVPPFLISWGAALLIPYLNLYFKERFSVPDATLGAIFAVLGIATGGAALAGPLLSSRIGKVGTIIISQALSIPFLLLLGWSPWLAVAVGAALMRGALFNMGSPLYDAFAMERSDAATRPIVIGLINGAYTAGYLIAPEISTAIQVEYGFGPLFVVTALFYTAAVIATFILFGRTTLFRSLRRSEIPTEP</sequence>
<dbReference type="InterPro" id="IPR036259">
    <property type="entry name" value="MFS_trans_sf"/>
</dbReference>
<protein>
    <submittedName>
        <fullName evidence="7">Uncharacterized MFS-type transporter</fullName>
    </submittedName>
</protein>
<accession>A0A6J4JUH1</accession>
<dbReference type="Gene3D" id="1.20.1250.20">
    <property type="entry name" value="MFS general substrate transporter like domains"/>
    <property type="match status" value="1"/>
</dbReference>
<name>A0A6J4JUH1_9CHLR</name>
<organism evidence="7">
    <name type="scientific">uncultured Chloroflexia bacterium</name>
    <dbReference type="NCBI Taxonomy" id="1672391"/>
    <lineage>
        <taxon>Bacteria</taxon>
        <taxon>Bacillati</taxon>
        <taxon>Chloroflexota</taxon>
        <taxon>Chloroflexia</taxon>
        <taxon>environmental samples</taxon>
    </lineage>
</organism>
<feature type="domain" description="Major facilitator superfamily (MFS) profile" evidence="6">
    <location>
        <begin position="15"/>
        <end position="208"/>
    </location>
</feature>
<evidence type="ECO:0000256" key="2">
    <source>
        <dbReference type="ARBA" id="ARBA00022692"/>
    </source>
</evidence>
<dbReference type="PANTHER" id="PTHR23520:SF5">
    <property type="entry name" value="TRANSPORTER, PUTATIVE (AFU_ORTHOLOGUE AFUA_3G04000)-RELATED"/>
    <property type="match status" value="1"/>
</dbReference>
<evidence type="ECO:0000256" key="5">
    <source>
        <dbReference type="SAM" id="Phobius"/>
    </source>
</evidence>
<dbReference type="GO" id="GO:0022857">
    <property type="term" value="F:transmembrane transporter activity"/>
    <property type="evidence" value="ECO:0007669"/>
    <property type="project" value="InterPro"/>
</dbReference>
<evidence type="ECO:0000313" key="7">
    <source>
        <dbReference type="EMBL" id="CAA9287529.1"/>
    </source>
</evidence>
<evidence type="ECO:0000259" key="6">
    <source>
        <dbReference type="PROSITE" id="PS50850"/>
    </source>
</evidence>
<dbReference type="InterPro" id="IPR011701">
    <property type="entry name" value="MFS"/>
</dbReference>
<comment type="subcellular location">
    <subcellularLocation>
        <location evidence="1">Cell membrane</location>
        <topology evidence="1">Multi-pass membrane protein</topology>
    </subcellularLocation>
</comment>
<feature type="transmembrane region" description="Helical" evidence="5">
    <location>
        <begin position="50"/>
        <end position="73"/>
    </location>
</feature>
<evidence type="ECO:0000256" key="1">
    <source>
        <dbReference type="ARBA" id="ARBA00004651"/>
    </source>
</evidence>
<keyword evidence="3 5" id="KW-1133">Transmembrane helix</keyword>
<evidence type="ECO:0000256" key="3">
    <source>
        <dbReference type="ARBA" id="ARBA00022989"/>
    </source>
</evidence>
<keyword evidence="2 5" id="KW-0812">Transmembrane</keyword>
<dbReference type="Pfam" id="PF07690">
    <property type="entry name" value="MFS_1"/>
    <property type="match status" value="1"/>
</dbReference>
<dbReference type="AlphaFoldDB" id="A0A6J4JUH1"/>
<dbReference type="PROSITE" id="PS50850">
    <property type="entry name" value="MFS"/>
    <property type="match status" value="1"/>
</dbReference>
<keyword evidence="4 5" id="KW-0472">Membrane</keyword>
<reference evidence="7" key="1">
    <citation type="submission" date="2020-02" db="EMBL/GenBank/DDBJ databases">
        <authorList>
            <person name="Meier V. D."/>
        </authorList>
    </citation>
    <scope>NUCLEOTIDE SEQUENCE</scope>
    <source>
        <strain evidence="7">AVDCRST_MAG93</strain>
    </source>
</reference>
<feature type="transmembrane region" description="Helical" evidence="5">
    <location>
        <begin position="15"/>
        <end position="38"/>
    </location>
</feature>
<evidence type="ECO:0000256" key="4">
    <source>
        <dbReference type="ARBA" id="ARBA00023136"/>
    </source>
</evidence>
<proteinExistence type="predicted"/>
<dbReference type="GO" id="GO:0005886">
    <property type="term" value="C:plasma membrane"/>
    <property type="evidence" value="ECO:0007669"/>
    <property type="project" value="UniProtKB-SubCell"/>
</dbReference>
<dbReference type="EMBL" id="CADCTR010001242">
    <property type="protein sequence ID" value="CAA9287529.1"/>
    <property type="molecule type" value="Genomic_DNA"/>
</dbReference>
<feature type="non-terminal residue" evidence="7">
    <location>
        <position position="1"/>
    </location>
</feature>
<dbReference type="SUPFAM" id="SSF103473">
    <property type="entry name" value="MFS general substrate transporter"/>
    <property type="match status" value="1"/>
</dbReference>
<feature type="transmembrane region" description="Helical" evidence="5">
    <location>
        <begin position="139"/>
        <end position="155"/>
    </location>
</feature>
<feature type="transmembrane region" description="Helical" evidence="5">
    <location>
        <begin position="167"/>
        <end position="191"/>
    </location>
</feature>
<dbReference type="PANTHER" id="PTHR23520">
    <property type="entry name" value="TRANSPORTER, PUTATIVE (AFU_ORTHOLOGUE AFUA_3G04000)-RELATED"/>
    <property type="match status" value="1"/>
</dbReference>
<gene>
    <name evidence="7" type="ORF">AVDCRST_MAG93-3654</name>
</gene>